<evidence type="ECO:0000256" key="1">
    <source>
        <dbReference type="SAM" id="MobiDB-lite"/>
    </source>
</evidence>
<accession>A0A9W8N9S8</accession>
<dbReference type="Proteomes" id="UP001148614">
    <property type="component" value="Unassembled WGS sequence"/>
</dbReference>
<evidence type="ECO:0000313" key="3">
    <source>
        <dbReference type="Proteomes" id="UP001148614"/>
    </source>
</evidence>
<dbReference type="EMBL" id="JANPWZ010001497">
    <property type="protein sequence ID" value="KAJ3565353.1"/>
    <property type="molecule type" value="Genomic_DNA"/>
</dbReference>
<feature type="region of interest" description="Disordered" evidence="1">
    <location>
        <begin position="34"/>
        <end position="96"/>
    </location>
</feature>
<reference evidence="2" key="1">
    <citation type="submission" date="2022-07" db="EMBL/GenBank/DDBJ databases">
        <title>Genome Sequence of Xylaria arbuscula.</title>
        <authorList>
            <person name="Buettner E."/>
        </authorList>
    </citation>
    <scope>NUCLEOTIDE SEQUENCE</scope>
    <source>
        <strain evidence="2">VT107</strain>
    </source>
</reference>
<gene>
    <name evidence="2" type="ORF">NPX13_g7538</name>
</gene>
<sequence>MSELAMENDRLARINVEGSVAKEGDLGDKDALMVTNEEKSDPVVQGGTPNFSKMPRWFAEGEDTDPMQAPSPPDMFSHSLHRSSPPYAQASGSMKHTDNLKEKVHLTSASNQSSAGSSDAKDVVAHPVTGTELHGEPSLSDIDATAPITYTPGTSAPIAVFEQATNPDCREAPFAFKGWFKISRINVVAPGSLTLFRMMQLRWPNMVLVPKRVDKAAQDSERFKASMKREWAVVHFEPLTGEDIPPAPQIKEQLALDEEEDTGESSVSETFATHMINDESTSAQQGGDIEEHDYEMPDSPP</sequence>
<comment type="caution">
    <text evidence="2">The sequence shown here is derived from an EMBL/GenBank/DDBJ whole genome shotgun (WGS) entry which is preliminary data.</text>
</comment>
<keyword evidence="3" id="KW-1185">Reference proteome</keyword>
<feature type="region of interest" description="Disordered" evidence="1">
    <location>
        <begin position="240"/>
        <end position="301"/>
    </location>
</feature>
<dbReference type="AlphaFoldDB" id="A0A9W8N9S8"/>
<evidence type="ECO:0000313" key="2">
    <source>
        <dbReference type="EMBL" id="KAJ3565353.1"/>
    </source>
</evidence>
<name>A0A9W8N9S8_9PEZI</name>
<proteinExistence type="predicted"/>
<dbReference type="VEuPathDB" id="FungiDB:F4678DRAFT_441786"/>
<protein>
    <submittedName>
        <fullName evidence="2">Uncharacterized protein</fullName>
    </submittedName>
</protein>
<organism evidence="2 3">
    <name type="scientific">Xylaria arbuscula</name>
    <dbReference type="NCBI Taxonomy" id="114810"/>
    <lineage>
        <taxon>Eukaryota</taxon>
        <taxon>Fungi</taxon>
        <taxon>Dikarya</taxon>
        <taxon>Ascomycota</taxon>
        <taxon>Pezizomycotina</taxon>
        <taxon>Sordariomycetes</taxon>
        <taxon>Xylariomycetidae</taxon>
        <taxon>Xylariales</taxon>
        <taxon>Xylariaceae</taxon>
        <taxon>Xylaria</taxon>
    </lineage>
</organism>